<dbReference type="NCBIfam" id="TIGR01726">
    <property type="entry name" value="HEQRo_perm_3TM"/>
    <property type="match status" value="1"/>
</dbReference>
<keyword evidence="8 9" id="KW-0472">Membrane</keyword>
<comment type="subcellular location">
    <subcellularLocation>
        <location evidence="1">Cell inner membrane</location>
        <topology evidence="1">Multi-pass membrane protein</topology>
    </subcellularLocation>
    <subcellularLocation>
        <location evidence="9">Cell membrane</location>
        <topology evidence="9">Multi-pass membrane protein</topology>
    </subcellularLocation>
</comment>
<keyword evidence="4" id="KW-1003">Cell membrane</keyword>
<feature type="domain" description="ABC transmembrane type-1" evidence="10">
    <location>
        <begin position="27"/>
        <end position="215"/>
    </location>
</feature>
<name>A0A1U9JZ47_9BURK</name>
<dbReference type="Proteomes" id="UP000189369">
    <property type="component" value="Chromosome"/>
</dbReference>
<evidence type="ECO:0000256" key="3">
    <source>
        <dbReference type="ARBA" id="ARBA00022448"/>
    </source>
</evidence>
<evidence type="ECO:0000256" key="1">
    <source>
        <dbReference type="ARBA" id="ARBA00004429"/>
    </source>
</evidence>
<evidence type="ECO:0000256" key="4">
    <source>
        <dbReference type="ARBA" id="ARBA00022475"/>
    </source>
</evidence>
<dbReference type="OrthoDB" id="7026155at2"/>
<proteinExistence type="inferred from homology"/>
<evidence type="ECO:0000313" key="12">
    <source>
        <dbReference type="Proteomes" id="UP000189369"/>
    </source>
</evidence>
<gene>
    <name evidence="11" type="ORF">PAEH1_04710</name>
</gene>
<comment type="similarity">
    <text evidence="2">Belongs to the binding-protein-dependent transport system permease family. HisMQ subfamily.</text>
</comment>
<dbReference type="AlphaFoldDB" id="A0A1U9JZ47"/>
<dbReference type="InterPro" id="IPR035906">
    <property type="entry name" value="MetI-like_sf"/>
</dbReference>
<dbReference type="EMBL" id="CP019697">
    <property type="protein sequence ID" value="AQS51048.1"/>
    <property type="molecule type" value="Genomic_DNA"/>
</dbReference>
<dbReference type="STRING" id="643674.PAEH1_04710"/>
<dbReference type="InterPro" id="IPR010065">
    <property type="entry name" value="AA_ABC_transptr_permease_3TM"/>
</dbReference>
<dbReference type="GO" id="GO:0006865">
    <property type="term" value="P:amino acid transport"/>
    <property type="evidence" value="ECO:0007669"/>
    <property type="project" value="UniProtKB-KW"/>
</dbReference>
<evidence type="ECO:0000313" key="11">
    <source>
        <dbReference type="EMBL" id="AQS51048.1"/>
    </source>
</evidence>
<protein>
    <submittedName>
        <fullName evidence="11">Ectoine/hydroxyectoine ABC transporter permease subunit EhuD</fullName>
    </submittedName>
</protein>
<evidence type="ECO:0000256" key="6">
    <source>
        <dbReference type="ARBA" id="ARBA00022970"/>
    </source>
</evidence>
<evidence type="ECO:0000259" key="10">
    <source>
        <dbReference type="PROSITE" id="PS50928"/>
    </source>
</evidence>
<dbReference type="PANTHER" id="PTHR30614">
    <property type="entry name" value="MEMBRANE COMPONENT OF AMINO ACID ABC TRANSPORTER"/>
    <property type="match status" value="1"/>
</dbReference>
<accession>A0A1U9JZ47</accession>
<reference evidence="11 12" key="1">
    <citation type="submission" date="2017-01" db="EMBL/GenBank/DDBJ databases">
        <title>Complete Genome Sequence of Paenalcaligenes hominis, Isolated from a paraplegic Patient with neurogenic bladder.</title>
        <authorList>
            <person name="Mukhopadhyay R."/>
            <person name="Joaquin J."/>
            <person name="Hogue R."/>
            <person name="Kilaru A."/>
            <person name="Jospin G."/>
            <person name="Mars K."/>
            <person name="Eisen J.A."/>
            <person name="Chaturvedi V."/>
        </authorList>
    </citation>
    <scope>NUCLEOTIDE SEQUENCE [LARGE SCALE GENOMIC DNA]</scope>
    <source>
        <strain evidence="11 12">15S00501</strain>
    </source>
</reference>
<evidence type="ECO:0000256" key="2">
    <source>
        <dbReference type="ARBA" id="ARBA00010072"/>
    </source>
</evidence>
<organism evidence="11 12">
    <name type="scientific">Paenalcaligenes hominis</name>
    <dbReference type="NCBI Taxonomy" id="643674"/>
    <lineage>
        <taxon>Bacteria</taxon>
        <taxon>Pseudomonadati</taxon>
        <taxon>Pseudomonadota</taxon>
        <taxon>Betaproteobacteria</taxon>
        <taxon>Burkholderiales</taxon>
        <taxon>Alcaligenaceae</taxon>
        <taxon>Paenalcaligenes</taxon>
    </lineage>
</organism>
<dbReference type="InterPro" id="IPR043429">
    <property type="entry name" value="ArtM/GltK/GlnP/TcyL/YhdX-like"/>
</dbReference>
<dbReference type="InterPro" id="IPR000515">
    <property type="entry name" value="MetI-like"/>
</dbReference>
<keyword evidence="7 9" id="KW-1133">Transmembrane helix</keyword>
<keyword evidence="5 9" id="KW-0812">Transmembrane</keyword>
<dbReference type="PROSITE" id="PS50928">
    <property type="entry name" value="ABC_TM1"/>
    <property type="match status" value="1"/>
</dbReference>
<dbReference type="Gene3D" id="1.10.3720.10">
    <property type="entry name" value="MetI-like"/>
    <property type="match status" value="1"/>
</dbReference>
<keyword evidence="3 9" id="KW-0813">Transport</keyword>
<dbReference type="CDD" id="cd06261">
    <property type="entry name" value="TM_PBP2"/>
    <property type="match status" value="1"/>
</dbReference>
<dbReference type="PANTHER" id="PTHR30614:SF0">
    <property type="entry name" value="L-CYSTINE TRANSPORT SYSTEM PERMEASE PROTEIN TCYL"/>
    <property type="match status" value="1"/>
</dbReference>
<dbReference type="InterPro" id="IPR014341">
    <property type="entry name" value="Ectoine_EhuD"/>
</dbReference>
<evidence type="ECO:0000256" key="7">
    <source>
        <dbReference type="ARBA" id="ARBA00022989"/>
    </source>
</evidence>
<evidence type="ECO:0000256" key="8">
    <source>
        <dbReference type="ARBA" id="ARBA00023136"/>
    </source>
</evidence>
<dbReference type="KEGG" id="phn:PAEH1_04710"/>
<dbReference type="NCBIfam" id="TIGR03003">
    <property type="entry name" value="ectoine_ehuD"/>
    <property type="match status" value="1"/>
</dbReference>
<dbReference type="GO" id="GO:0043190">
    <property type="term" value="C:ATP-binding cassette (ABC) transporter complex"/>
    <property type="evidence" value="ECO:0007669"/>
    <property type="project" value="InterPro"/>
</dbReference>
<feature type="transmembrane region" description="Helical" evidence="9">
    <location>
        <begin position="27"/>
        <end position="49"/>
    </location>
</feature>
<evidence type="ECO:0000256" key="9">
    <source>
        <dbReference type="RuleBase" id="RU363032"/>
    </source>
</evidence>
<sequence length="232" mass="25596">MLFGISWDTSSAWAFAWSILPILGKGLIVTLQATLLGFFVAAVLGLILAALKSVRLKVIAWPARFISEFIRDTPLLVQLFFLYYVLPDYGVVLPAFLTGALALGLQYSAYTSEVYRAGIESVARGQLEAARALDLSGWRTFSTIVLPQAIPRIVPALGNYLVSIMKDVPILSVVAVLELLNVAKIIGDRSFQYLIPLSMVGLIYLIMTLIAAWLVRLLDERLPKEGIHLHHD</sequence>
<keyword evidence="6" id="KW-0029">Amino-acid transport</keyword>
<dbReference type="Pfam" id="PF00528">
    <property type="entry name" value="BPD_transp_1"/>
    <property type="match status" value="1"/>
</dbReference>
<evidence type="ECO:0000256" key="5">
    <source>
        <dbReference type="ARBA" id="ARBA00022692"/>
    </source>
</evidence>
<feature type="transmembrane region" description="Helical" evidence="9">
    <location>
        <begin position="193"/>
        <end position="215"/>
    </location>
</feature>
<dbReference type="SUPFAM" id="SSF161098">
    <property type="entry name" value="MetI-like"/>
    <property type="match status" value="1"/>
</dbReference>
<dbReference type="GO" id="GO:0022857">
    <property type="term" value="F:transmembrane transporter activity"/>
    <property type="evidence" value="ECO:0007669"/>
    <property type="project" value="InterPro"/>
</dbReference>